<feature type="compositionally biased region" description="Polar residues" evidence="1">
    <location>
        <begin position="29"/>
        <end position="38"/>
    </location>
</feature>
<dbReference type="PROSITE" id="PS51257">
    <property type="entry name" value="PROKAR_LIPOPROTEIN"/>
    <property type="match status" value="1"/>
</dbReference>
<gene>
    <name evidence="2" type="ORF">TPSD3_10205</name>
</gene>
<feature type="region of interest" description="Disordered" evidence="1">
    <location>
        <begin position="29"/>
        <end position="48"/>
    </location>
</feature>
<evidence type="ECO:0000313" key="3">
    <source>
        <dbReference type="Proteomes" id="UP000194798"/>
    </source>
</evidence>
<reference evidence="2 3" key="1">
    <citation type="submission" date="2016-12" db="EMBL/GenBank/DDBJ databases">
        <title>Thioflexothrix psekupsii D3 genome sequencing and assembly.</title>
        <authorList>
            <person name="Fomenkov A."/>
            <person name="Vincze T."/>
            <person name="Grabovich M."/>
            <person name="Anton B.P."/>
            <person name="Dubinina G."/>
            <person name="Orlova M."/>
            <person name="Belousova E."/>
            <person name="Roberts R.J."/>
        </authorList>
    </citation>
    <scope>NUCLEOTIDE SEQUENCE [LARGE SCALE GENOMIC DNA]</scope>
    <source>
        <strain evidence="2">D3</strain>
    </source>
</reference>
<evidence type="ECO:0000256" key="1">
    <source>
        <dbReference type="SAM" id="MobiDB-lite"/>
    </source>
</evidence>
<comment type="caution">
    <text evidence="2">The sequence shown here is derived from an EMBL/GenBank/DDBJ whole genome shotgun (WGS) entry which is preliminary data.</text>
</comment>
<dbReference type="EMBL" id="MSLT01000013">
    <property type="protein sequence ID" value="OUD13553.1"/>
    <property type="molecule type" value="Genomic_DNA"/>
</dbReference>
<evidence type="ECO:0008006" key="4">
    <source>
        <dbReference type="Google" id="ProtNLM"/>
    </source>
</evidence>
<keyword evidence="3" id="KW-1185">Reference proteome</keyword>
<sequence length="149" mass="16693">MFDISRYPLLSSLVVLALSMGACSPRQVIQQDPRQVTDSAPKPTSKPSPYVQGIQVKVLETFPAQANVWVQVSLPKRCQTIAAITEEQRDNYFKLNMEIGEKAGVPCTPENQEFDEIIPLNIRNLPAGVYQVEVNGKIEEFRLAVDNIY</sequence>
<name>A0A251X6Z9_9GAMM</name>
<proteinExistence type="predicted"/>
<dbReference type="Proteomes" id="UP000194798">
    <property type="component" value="Unassembled WGS sequence"/>
</dbReference>
<organism evidence="2 3">
    <name type="scientific">Thioflexithrix psekupsensis</name>
    <dbReference type="NCBI Taxonomy" id="1570016"/>
    <lineage>
        <taxon>Bacteria</taxon>
        <taxon>Pseudomonadati</taxon>
        <taxon>Pseudomonadota</taxon>
        <taxon>Gammaproteobacteria</taxon>
        <taxon>Thiotrichales</taxon>
        <taxon>Thioflexithrix</taxon>
    </lineage>
</organism>
<dbReference type="OrthoDB" id="7064462at2"/>
<evidence type="ECO:0000313" key="2">
    <source>
        <dbReference type="EMBL" id="OUD13553.1"/>
    </source>
</evidence>
<accession>A0A251X6Z9</accession>
<dbReference type="AlphaFoldDB" id="A0A251X6Z9"/>
<dbReference type="RefSeq" id="WP_086488471.1">
    <property type="nucleotide sequence ID" value="NZ_MSLT01000013.1"/>
</dbReference>
<protein>
    <recommendedName>
        <fullName evidence="4">Lipoprotein</fullName>
    </recommendedName>
</protein>